<comment type="catalytic activity">
    <reaction evidence="1 14 15 16">
        <text>Endonucleolytic cleavage to 5'-phosphomonoester.</text>
        <dbReference type="EC" id="3.1.26.4"/>
    </reaction>
</comment>
<dbReference type="EMBL" id="JACRSY010000010">
    <property type="protein sequence ID" value="MBC8579446.1"/>
    <property type="molecule type" value="Genomic_DNA"/>
</dbReference>
<dbReference type="Pfam" id="PF01351">
    <property type="entry name" value="RNase_HII"/>
    <property type="match status" value="1"/>
</dbReference>
<feature type="binding site" evidence="14 15">
    <location>
        <position position="165"/>
    </location>
    <ligand>
        <name>a divalent metal cation</name>
        <dbReference type="ChEBI" id="CHEBI:60240"/>
    </ligand>
</feature>
<keyword evidence="9 14" id="KW-0540">Nuclease</keyword>
<dbReference type="Proteomes" id="UP000655830">
    <property type="component" value="Unassembled WGS sequence"/>
</dbReference>
<evidence type="ECO:0000256" key="2">
    <source>
        <dbReference type="ARBA" id="ARBA00001946"/>
    </source>
</evidence>
<sequence>MKDIEILYKNTSIEALPALLEFFKRDTRAGVQKLYQKGLKELQALENLKIEWQQKQDFDECFRESGQVLVGVDEVGRGPLAGPVVACAVVLPTNCELLGVKDSKKLTEEKRELLYDEIMKKALYVGIGIIEATEIDEINILQATFKAMRVALEKMNVIYQTVLVDGDKTIPQLDCIQHAIVKGDNKSASIAAASIVAKVTRDRMMKEYALTYPMYDWESNKGYGSTKHYEGIRHYGITSLHRKTFLKKEGF</sequence>
<comment type="cofactor">
    <cofactor evidence="14 15">
        <name>Mn(2+)</name>
        <dbReference type="ChEBI" id="CHEBI:29035"/>
    </cofactor>
    <cofactor evidence="14 15">
        <name>Mg(2+)</name>
        <dbReference type="ChEBI" id="CHEBI:18420"/>
    </cofactor>
    <text evidence="14 15">Manganese or magnesium. Binds 1 divalent metal ion per monomer in the absence of substrate. May bind a second metal ion after substrate binding.</text>
</comment>
<evidence type="ECO:0000313" key="19">
    <source>
        <dbReference type="Proteomes" id="UP000655830"/>
    </source>
</evidence>
<feature type="binding site" evidence="14 15">
    <location>
        <position position="73"/>
    </location>
    <ligand>
        <name>a divalent metal cation</name>
        <dbReference type="ChEBI" id="CHEBI:60240"/>
    </ligand>
</feature>
<dbReference type="InterPro" id="IPR001352">
    <property type="entry name" value="RNase_HII/HIII"/>
</dbReference>
<dbReference type="NCBIfam" id="NF000594">
    <property type="entry name" value="PRK00015.1-1"/>
    <property type="match status" value="1"/>
</dbReference>
<evidence type="ECO:0000256" key="14">
    <source>
        <dbReference type="HAMAP-Rule" id="MF_00052"/>
    </source>
</evidence>
<evidence type="ECO:0000256" key="12">
    <source>
        <dbReference type="ARBA" id="ARBA00022801"/>
    </source>
</evidence>
<feature type="domain" description="RNase H type-2" evidence="17">
    <location>
        <begin position="67"/>
        <end position="251"/>
    </location>
</feature>
<accession>A0A926EE93</accession>
<keyword evidence="11 14" id="KW-0255">Endonuclease</keyword>
<name>A0A926EE93_9FIRM</name>
<dbReference type="GO" id="GO:0032299">
    <property type="term" value="C:ribonuclease H2 complex"/>
    <property type="evidence" value="ECO:0007669"/>
    <property type="project" value="TreeGrafter"/>
</dbReference>
<evidence type="ECO:0000259" key="17">
    <source>
        <dbReference type="PROSITE" id="PS51975"/>
    </source>
</evidence>
<evidence type="ECO:0000256" key="7">
    <source>
        <dbReference type="ARBA" id="ARBA00019179"/>
    </source>
</evidence>
<dbReference type="PROSITE" id="PS51975">
    <property type="entry name" value="RNASE_H_2"/>
    <property type="match status" value="1"/>
</dbReference>
<comment type="similarity">
    <text evidence="5 14 16">Belongs to the RNase HII family.</text>
</comment>
<dbReference type="GO" id="GO:0006298">
    <property type="term" value="P:mismatch repair"/>
    <property type="evidence" value="ECO:0007669"/>
    <property type="project" value="TreeGrafter"/>
</dbReference>
<evidence type="ECO:0000256" key="6">
    <source>
        <dbReference type="ARBA" id="ARBA00012180"/>
    </source>
</evidence>
<proteinExistence type="inferred from homology"/>
<evidence type="ECO:0000256" key="3">
    <source>
        <dbReference type="ARBA" id="ARBA00004065"/>
    </source>
</evidence>
<feature type="binding site" evidence="14 15">
    <location>
        <position position="74"/>
    </location>
    <ligand>
        <name>a divalent metal cation</name>
        <dbReference type="ChEBI" id="CHEBI:60240"/>
    </ligand>
</feature>
<evidence type="ECO:0000256" key="9">
    <source>
        <dbReference type="ARBA" id="ARBA00022722"/>
    </source>
</evidence>
<evidence type="ECO:0000256" key="15">
    <source>
        <dbReference type="PROSITE-ProRule" id="PRU01319"/>
    </source>
</evidence>
<evidence type="ECO:0000256" key="5">
    <source>
        <dbReference type="ARBA" id="ARBA00007383"/>
    </source>
</evidence>
<evidence type="ECO:0000256" key="16">
    <source>
        <dbReference type="RuleBase" id="RU003515"/>
    </source>
</evidence>
<reference evidence="18" key="1">
    <citation type="submission" date="2020-08" db="EMBL/GenBank/DDBJ databases">
        <title>Genome public.</title>
        <authorList>
            <person name="Liu C."/>
            <person name="Sun Q."/>
        </authorList>
    </citation>
    <scope>NUCLEOTIDE SEQUENCE</scope>
    <source>
        <strain evidence="18">NSJ-12</strain>
    </source>
</reference>
<evidence type="ECO:0000256" key="1">
    <source>
        <dbReference type="ARBA" id="ARBA00000077"/>
    </source>
</evidence>
<dbReference type="GO" id="GO:0043137">
    <property type="term" value="P:DNA replication, removal of RNA primer"/>
    <property type="evidence" value="ECO:0007669"/>
    <property type="project" value="TreeGrafter"/>
</dbReference>
<dbReference type="InterPro" id="IPR022898">
    <property type="entry name" value="RNase_HII"/>
</dbReference>
<dbReference type="Gene3D" id="3.30.420.10">
    <property type="entry name" value="Ribonuclease H-like superfamily/Ribonuclease H"/>
    <property type="match status" value="1"/>
</dbReference>
<keyword evidence="13 14" id="KW-0464">Manganese</keyword>
<dbReference type="InterPro" id="IPR036397">
    <property type="entry name" value="RNaseH_sf"/>
</dbReference>
<keyword evidence="10 14" id="KW-0479">Metal-binding</keyword>
<dbReference type="NCBIfam" id="NF000595">
    <property type="entry name" value="PRK00015.1-3"/>
    <property type="match status" value="1"/>
</dbReference>
<dbReference type="GO" id="GO:0003723">
    <property type="term" value="F:RNA binding"/>
    <property type="evidence" value="ECO:0007669"/>
    <property type="project" value="UniProtKB-UniRule"/>
</dbReference>
<gene>
    <name evidence="14" type="primary">rnhB</name>
    <name evidence="18" type="ORF">H8718_07880</name>
</gene>
<keyword evidence="12 14" id="KW-0378">Hydrolase</keyword>
<dbReference type="FunFam" id="3.30.420.10:FF:000006">
    <property type="entry name" value="Ribonuclease HII"/>
    <property type="match status" value="1"/>
</dbReference>
<dbReference type="CDD" id="cd07182">
    <property type="entry name" value="RNase_HII_bacteria_HII_like"/>
    <property type="match status" value="1"/>
</dbReference>
<dbReference type="PANTHER" id="PTHR10954:SF18">
    <property type="entry name" value="RIBONUCLEASE HII"/>
    <property type="match status" value="1"/>
</dbReference>
<keyword evidence="8 14" id="KW-0963">Cytoplasm</keyword>
<organism evidence="18 19">
    <name type="scientific">Zhenhengia yiwuensis</name>
    <dbReference type="NCBI Taxonomy" id="2763666"/>
    <lineage>
        <taxon>Bacteria</taxon>
        <taxon>Bacillati</taxon>
        <taxon>Bacillota</taxon>
        <taxon>Clostridia</taxon>
        <taxon>Lachnospirales</taxon>
        <taxon>Lachnospiraceae</taxon>
        <taxon>Zhenhengia</taxon>
    </lineage>
</organism>
<evidence type="ECO:0000256" key="11">
    <source>
        <dbReference type="ARBA" id="ARBA00022759"/>
    </source>
</evidence>
<comment type="subcellular location">
    <subcellularLocation>
        <location evidence="4 14">Cytoplasm</location>
    </subcellularLocation>
</comment>
<evidence type="ECO:0000256" key="4">
    <source>
        <dbReference type="ARBA" id="ARBA00004496"/>
    </source>
</evidence>
<evidence type="ECO:0000313" key="18">
    <source>
        <dbReference type="EMBL" id="MBC8579446.1"/>
    </source>
</evidence>
<keyword evidence="19" id="KW-1185">Reference proteome</keyword>
<evidence type="ECO:0000256" key="13">
    <source>
        <dbReference type="ARBA" id="ARBA00023211"/>
    </source>
</evidence>
<comment type="cofactor">
    <cofactor evidence="2">
        <name>Mg(2+)</name>
        <dbReference type="ChEBI" id="CHEBI:18420"/>
    </cofactor>
</comment>
<evidence type="ECO:0000256" key="8">
    <source>
        <dbReference type="ARBA" id="ARBA00022490"/>
    </source>
</evidence>
<evidence type="ECO:0000256" key="10">
    <source>
        <dbReference type="ARBA" id="ARBA00022723"/>
    </source>
</evidence>
<dbReference type="GO" id="GO:0030145">
    <property type="term" value="F:manganese ion binding"/>
    <property type="evidence" value="ECO:0007669"/>
    <property type="project" value="UniProtKB-UniRule"/>
</dbReference>
<dbReference type="PANTHER" id="PTHR10954">
    <property type="entry name" value="RIBONUCLEASE H2 SUBUNIT A"/>
    <property type="match status" value="1"/>
</dbReference>
<protein>
    <recommendedName>
        <fullName evidence="7 14">Ribonuclease HII</fullName>
        <shortName evidence="14">RNase HII</shortName>
        <ecNumber evidence="6 14">3.1.26.4</ecNumber>
    </recommendedName>
</protein>
<dbReference type="SUPFAM" id="SSF53098">
    <property type="entry name" value="Ribonuclease H-like"/>
    <property type="match status" value="1"/>
</dbReference>
<dbReference type="EC" id="3.1.26.4" evidence="6 14"/>
<dbReference type="GO" id="GO:0004523">
    <property type="term" value="F:RNA-DNA hybrid ribonuclease activity"/>
    <property type="evidence" value="ECO:0007669"/>
    <property type="project" value="UniProtKB-UniRule"/>
</dbReference>
<dbReference type="HAMAP" id="MF_00052_B">
    <property type="entry name" value="RNase_HII_B"/>
    <property type="match status" value="1"/>
</dbReference>
<dbReference type="InterPro" id="IPR012337">
    <property type="entry name" value="RNaseH-like_sf"/>
</dbReference>
<dbReference type="InterPro" id="IPR024567">
    <property type="entry name" value="RNase_HII/HIII_dom"/>
</dbReference>
<dbReference type="AlphaFoldDB" id="A0A926EE93"/>
<comment type="caution">
    <text evidence="18">The sequence shown here is derived from an EMBL/GenBank/DDBJ whole genome shotgun (WGS) entry which is preliminary data.</text>
</comment>
<dbReference type="GO" id="GO:0005737">
    <property type="term" value="C:cytoplasm"/>
    <property type="evidence" value="ECO:0007669"/>
    <property type="project" value="UniProtKB-SubCell"/>
</dbReference>
<comment type="function">
    <text evidence="3 14 16">Endonuclease that specifically degrades the RNA of RNA-DNA hybrids.</text>
</comment>